<feature type="region of interest" description="Disordered" evidence="1">
    <location>
        <begin position="1"/>
        <end position="100"/>
    </location>
</feature>
<organism evidence="3">
    <name type="scientific">Caenorhabditis brenneri</name>
    <name type="common">Nematode worm</name>
    <dbReference type="NCBI Taxonomy" id="135651"/>
    <lineage>
        <taxon>Eukaryota</taxon>
        <taxon>Metazoa</taxon>
        <taxon>Ecdysozoa</taxon>
        <taxon>Nematoda</taxon>
        <taxon>Chromadorea</taxon>
        <taxon>Rhabditida</taxon>
        <taxon>Rhabditina</taxon>
        <taxon>Rhabditomorpha</taxon>
        <taxon>Rhabditoidea</taxon>
        <taxon>Rhabditidae</taxon>
        <taxon>Peloderinae</taxon>
        <taxon>Caenorhabditis</taxon>
    </lineage>
</organism>
<dbReference type="HOGENOM" id="CLU_1807915_0_0_1"/>
<evidence type="ECO:0000313" key="2">
    <source>
        <dbReference type="EMBL" id="EGT55957.1"/>
    </source>
</evidence>
<name>G0N9W4_CAEBE</name>
<keyword evidence="3" id="KW-1185">Reference proteome</keyword>
<dbReference type="Proteomes" id="UP000008068">
    <property type="component" value="Unassembled WGS sequence"/>
</dbReference>
<evidence type="ECO:0000256" key="1">
    <source>
        <dbReference type="SAM" id="MobiDB-lite"/>
    </source>
</evidence>
<feature type="compositionally biased region" description="Acidic residues" evidence="1">
    <location>
        <begin position="53"/>
        <end position="63"/>
    </location>
</feature>
<sequence length="143" mass="16903">MLAERTNEDPAFPPYRPSKRIGAAPPLSEDASEDHQLAEENFRSLFLTPPPESMDDEQSEKDDDEVRQLFEEEDDELRQQSEEEDNGLYDQSEEVDENNTNELWDYIDEAEEIVYDSWVTYMYPVMSMQIDNNDPHWVDPEEY</sequence>
<feature type="compositionally biased region" description="Acidic residues" evidence="1">
    <location>
        <begin position="71"/>
        <end position="100"/>
    </location>
</feature>
<reference evidence="3" key="1">
    <citation type="submission" date="2011-07" db="EMBL/GenBank/DDBJ databases">
        <authorList>
            <consortium name="Caenorhabditis brenneri Sequencing and Analysis Consortium"/>
            <person name="Wilson R.K."/>
        </authorList>
    </citation>
    <scope>NUCLEOTIDE SEQUENCE [LARGE SCALE GENOMIC DNA]</scope>
    <source>
        <strain evidence="3">PB2801</strain>
    </source>
</reference>
<proteinExistence type="predicted"/>
<evidence type="ECO:0000313" key="3">
    <source>
        <dbReference type="Proteomes" id="UP000008068"/>
    </source>
</evidence>
<dbReference type="EMBL" id="GL379853">
    <property type="protein sequence ID" value="EGT55957.1"/>
    <property type="molecule type" value="Genomic_DNA"/>
</dbReference>
<protein>
    <submittedName>
        <fullName evidence="2">Uncharacterized protein</fullName>
    </submittedName>
</protein>
<feature type="compositionally biased region" description="Basic and acidic residues" evidence="1">
    <location>
        <begin position="33"/>
        <end position="42"/>
    </location>
</feature>
<dbReference type="InParanoid" id="G0N9W4"/>
<gene>
    <name evidence="2" type="ORF">CAEBREN_32120</name>
</gene>
<accession>G0N9W4</accession>
<dbReference type="AlphaFoldDB" id="G0N9W4"/>